<name>E7N1N4_9FIRM</name>
<keyword evidence="1" id="KW-0812">Transmembrane</keyword>
<feature type="transmembrane region" description="Helical" evidence="1">
    <location>
        <begin position="21"/>
        <end position="41"/>
    </location>
</feature>
<evidence type="ECO:0000256" key="1">
    <source>
        <dbReference type="SAM" id="Phobius"/>
    </source>
</evidence>
<keyword evidence="3" id="KW-1185">Reference proteome</keyword>
<keyword evidence="1" id="KW-0472">Membrane</keyword>
<dbReference type="RefSeq" id="WP_009349590.1">
    <property type="nucleotide sequence ID" value="NZ_GL638136.1"/>
</dbReference>
<sequence>MGRRAGHKERAEETGMILAELAAGLPIIVLFLTFLMVAVLWSRQNYARQIADAELRQEMQSAFARIVESALLSDRIEPHFQGGYEMQRNIETGRMQTRYWVDAGRLVVNYASFPMTGSFAGAGVHISELSIEQEDAVPLYHIRMTGESVVTGHTYTLETRVYLKGQGDVR</sequence>
<proteinExistence type="predicted"/>
<protein>
    <recommendedName>
        <fullName evidence="4">Prepilin-type cleavage/methylation N-terminal domain protein</fullName>
    </recommendedName>
</protein>
<comment type="caution">
    <text evidence="2">The sequence shown here is derived from an EMBL/GenBank/DDBJ whole genome shotgun (WGS) entry which is preliminary data.</text>
</comment>
<accession>E7N1N4</accession>
<dbReference type="HOGENOM" id="CLU_1569617_0_0_9"/>
<gene>
    <name evidence="2" type="ORF">HMPREF9555_00919</name>
</gene>
<evidence type="ECO:0000313" key="3">
    <source>
        <dbReference type="Proteomes" id="UP000004633"/>
    </source>
</evidence>
<reference evidence="2 3" key="1">
    <citation type="submission" date="2010-08" db="EMBL/GenBank/DDBJ databases">
        <authorList>
            <person name="Weinstock G."/>
            <person name="Sodergren E."/>
            <person name="Clifton S."/>
            <person name="Fulton L."/>
            <person name="Fulton B."/>
            <person name="Courtney L."/>
            <person name="Fronick C."/>
            <person name="Harrison M."/>
            <person name="Strong C."/>
            <person name="Farmer C."/>
            <person name="Delahaunty K."/>
            <person name="Markovic C."/>
            <person name="Hall O."/>
            <person name="Minx P."/>
            <person name="Tomlinson C."/>
            <person name="Mitreva M."/>
            <person name="Hou S."/>
            <person name="Chen J."/>
            <person name="Wollam A."/>
            <person name="Pepin K.H."/>
            <person name="Johnson M."/>
            <person name="Bhonagiri V."/>
            <person name="Zhang X."/>
            <person name="Suruliraj S."/>
            <person name="Warren W."/>
            <person name="Chinwalla A."/>
            <person name="Mardis E.R."/>
            <person name="Wilson R.K."/>
        </authorList>
    </citation>
    <scope>NUCLEOTIDE SEQUENCE [LARGE SCALE GENOMIC DNA]</scope>
    <source>
        <strain evidence="2 3">F0399</strain>
    </source>
</reference>
<keyword evidence="1" id="KW-1133">Transmembrane helix</keyword>
<dbReference type="Proteomes" id="UP000004633">
    <property type="component" value="Unassembled WGS sequence"/>
</dbReference>
<organism evidence="2 3">
    <name type="scientific">Selenomonas artemidis F0399</name>
    <dbReference type="NCBI Taxonomy" id="749551"/>
    <lineage>
        <taxon>Bacteria</taxon>
        <taxon>Bacillati</taxon>
        <taxon>Bacillota</taxon>
        <taxon>Negativicutes</taxon>
        <taxon>Selenomonadales</taxon>
        <taxon>Selenomonadaceae</taxon>
        <taxon>Selenomonas</taxon>
    </lineage>
</organism>
<dbReference type="STRING" id="749551.HMPREF9555_00919"/>
<dbReference type="EMBL" id="AECV01000015">
    <property type="protein sequence ID" value="EFW29911.1"/>
    <property type="molecule type" value="Genomic_DNA"/>
</dbReference>
<dbReference type="AlphaFoldDB" id="E7N1N4"/>
<evidence type="ECO:0008006" key="4">
    <source>
        <dbReference type="Google" id="ProtNLM"/>
    </source>
</evidence>
<evidence type="ECO:0000313" key="2">
    <source>
        <dbReference type="EMBL" id="EFW29911.1"/>
    </source>
</evidence>